<keyword evidence="2" id="KW-0813">Transport</keyword>
<reference evidence="9" key="1">
    <citation type="submission" date="2020-05" db="EMBL/GenBank/DDBJ databases">
        <authorList>
            <person name="Chiriac C."/>
            <person name="Salcher M."/>
            <person name="Ghai R."/>
            <person name="Kavagutti S V."/>
        </authorList>
    </citation>
    <scope>NUCLEOTIDE SEQUENCE</scope>
</reference>
<dbReference type="NCBIfam" id="TIGR00711">
    <property type="entry name" value="efflux_EmrB"/>
    <property type="match status" value="1"/>
</dbReference>
<dbReference type="InterPro" id="IPR020846">
    <property type="entry name" value="MFS_dom"/>
</dbReference>
<evidence type="ECO:0000256" key="6">
    <source>
        <dbReference type="ARBA" id="ARBA00023136"/>
    </source>
</evidence>
<dbReference type="CDD" id="cd17321">
    <property type="entry name" value="MFS_MMR_MDR_like"/>
    <property type="match status" value="1"/>
</dbReference>
<feature type="transmembrane region" description="Helical" evidence="7">
    <location>
        <begin position="335"/>
        <end position="355"/>
    </location>
</feature>
<feature type="transmembrane region" description="Helical" evidence="7">
    <location>
        <begin position="237"/>
        <end position="257"/>
    </location>
</feature>
<evidence type="ECO:0000256" key="7">
    <source>
        <dbReference type="SAM" id="Phobius"/>
    </source>
</evidence>
<dbReference type="Gene3D" id="1.20.1250.20">
    <property type="entry name" value="MFS general substrate transporter like domains"/>
    <property type="match status" value="1"/>
</dbReference>
<feature type="transmembrane region" description="Helical" evidence="7">
    <location>
        <begin position="166"/>
        <end position="186"/>
    </location>
</feature>
<dbReference type="PANTHER" id="PTHR42718:SF42">
    <property type="entry name" value="EXPORT PROTEIN"/>
    <property type="match status" value="1"/>
</dbReference>
<proteinExistence type="predicted"/>
<evidence type="ECO:0000256" key="2">
    <source>
        <dbReference type="ARBA" id="ARBA00022448"/>
    </source>
</evidence>
<evidence type="ECO:0000256" key="5">
    <source>
        <dbReference type="ARBA" id="ARBA00022989"/>
    </source>
</evidence>
<accession>A0A6J7I9B3</accession>
<dbReference type="InterPro" id="IPR004638">
    <property type="entry name" value="EmrB-like"/>
</dbReference>
<feature type="transmembrane region" description="Helical" evidence="7">
    <location>
        <begin position="107"/>
        <end position="126"/>
    </location>
</feature>
<feature type="domain" description="Major facilitator superfamily (MFS) profile" evidence="8">
    <location>
        <begin position="41"/>
        <end position="546"/>
    </location>
</feature>
<keyword evidence="6 7" id="KW-0472">Membrane</keyword>
<keyword evidence="3" id="KW-1003">Cell membrane</keyword>
<feature type="transmembrane region" description="Helical" evidence="7">
    <location>
        <begin position="263"/>
        <end position="285"/>
    </location>
</feature>
<name>A0A6J7I9B3_9ZZZZ</name>
<dbReference type="EMBL" id="CAFBNB010000080">
    <property type="protein sequence ID" value="CAB4927495.1"/>
    <property type="molecule type" value="Genomic_DNA"/>
</dbReference>
<dbReference type="Pfam" id="PF07690">
    <property type="entry name" value="MFS_1"/>
    <property type="match status" value="1"/>
</dbReference>
<feature type="transmembrane region" description="Helical" evidence="7">
    <location>
        <begin position="132"/>
        <end position="157"/>
    </location>
</feature>
<dbReference type="Gene3D" id="1.20.1720.10">
    <property type="entry name" value="Multidrug resistance protein D"/>
    <property type="match status" value="1"/>
</dbReference>
<comment type="subcellular location">
    <subcellularLocation>
        <location evidence="1">Cell membrane</location>
        <topology evidence="1">Multi-pass membrane protein</topology>
    </subcellularLocation>
</comment>
<dbReference type="PANTHER" id="PTHR42718">
    <property type="entry name" value="MAJOR FACILITATOR SUPERFAMILY MULTIDRUG TRANSPORTER MFSC"/>
    <property type="match status" value="1"/>
</dbReference>
<feature type="transmembrane region" description="Helical" evidence="7">
    <location>
        <begin position="394"/>
        <end position="413"/>
    </location>
</feature>
<evidence type="ECO:0000256" key="4">
    <source>
        <dbReference type="ARBA" id="ARBA00022692"/>
    </source>
</evidence>
<evidence type="ECO:0000256" key="1">
    <source>
        <dbReference type="ARBA" id="ARBA00004651"/>
    </source>
</evidence>
<keyword evidence="4 7" id="KW-0812">Transmembrane</keyword>
<sequence>MMPRQPSKWEGYGGDFRDEGQAMDDARWMTSGEGHPRRWAILGVLVVSLLIVVLDNTVLNIALPTIQHDLDATQGELVWAVDSYILAFASLLFTWGVLGDRIGRKKVLLIGLSVFGVASAICAFSDSAGMLIGFRAVMGVGGAAVLPTTLAIITVVFPPHERGKAIGAWAGAVGAAVALGPVLGGLLLEHPQWSSWLTGNDWGSVFLINVPIVIIGIIAIVRVVPETRNPQPRRLDVLGLVISVAGLVLLIYGIIHASETKDWLAASVLIPIIAGVLVITLFLVLEARSDHSSFDVSLFRNRGYAVSLVAVSLSFFALSGITFSLPFYLQTLRGYSTLIAGLCFVPFAIGQLLAAPRSAKMVSKFGYRTVMTTGLVLVTLSLLGLARLQLDSPLWFLLLVFFVFGFGMGNVIAPGSTVMQNVLPLARAGAGSAVQNTVRQVFGALGVAIIGTILATQYAANVAPVLDGLPAGVPADVKDAAGESIIATVAVLGEAGGAGLPAAALAQAQAGAFEAFLSASHLTSLISMTVVGIAAIIVGFLLPHISPPTKPMERGIAPEPSNPADELVIHEAESYEEEVLGEYVDERRPAKE</sequence>
<feature type="transmembrane region" description="Helical" evidence="7">
    <location>
        <begin position="79"/>
        <end position="98"/>
    </location>
</feature>
<dbReference type="InterPro" id="IPR011701">
    <property type="entry name" value="MFS"/>
</dbReference>
<dbReference type="GO" id="GO:0005886">
    <property type="term" value="C:plasma membrane"/>
    <property type="evidence" value="ECO:0007669"/>
    <property type="project" value="UniProtKB-SubCell"/>
</dbReference>
<organism evidence="9">
    <name type="scientific">freshwater metagenome</name>
    <dbReference type="NCBI Taxonomy" id="449393"/>
    <lineage>
        <taxon>unclassified sequences</taxon>
        <taxon>metagenomes</taxon>
        <taxon>ecological metagenomes</taxon>
    </lineage>
</organism>
<feature type="transmembrane region" description="Helical" evidence="7">
    <location>
        <begin position="522"/>
        <end position="542"/>
    </location>
</feature>
<feature type="transmembrane region" description="Helical" evidence="7">
    <location>
        <begin position="206"/>
        <end position="225"/>
    </location>
</feature>
<dbReference type="PROSITE" id="PS50850">
    <property type="entry name" value="MFS"/>
    <property type="match status" value="1"/>
</dbReference>
<dbReference type="GO" id="GO:0022857">
    <property type="term" value="F:transmembrane transporter activity"/>
    <property type="evidence" value="ECO:0007669"/>
    <property type="project" value="InterPro"/>
</dbReference>
<feature type="transmembrane region" description="Helical" evidence="7">
    <location>
        <begin position="367"/>
        <end position="388"/>
    </location>
</feature>
<keyword evidence="5 7" id="KW-1133">Transmembrane helix</keyword>
<feature type="transmembrane region" description="Helical" evidence="7">
    <location>
        <begin position="306"/>
        <end position="329"/>
    </location>
</feature>
<feature type="transmembrane region" description="Helical" evidence="7">
    <location>
        <begin position="441"/>
        <end position="460"/>
    </location>
</feature>
<dbReference type="SUPFAM" id="SSF103473">
    <property type="entry name" value="MFS general substrate transporter"/>
    <property type="match status" value="1"/>
</dbReference>
<protein>
    <submittedName>
        <fullName evidence="9">Unannotated protein</fullName>
    </submittedName>
</protein>
<evidence type="ECO:0000256" key="3">
    <source>
        <dbReference type="ARBA" id="ARBA00022475"/>
    </source>
</evidence>
<feature type="transmembrane region" description="Helical" evidence="7">
    <location>
        <begin position="39"/>
        <end position="59"/>
    </location>
</feature>
<evidence type="ECO:0000259" key="8">
    <source>
        <dbReference type="PROSITE" id="PS50850"/>
    </source>
</evidence>
<dbReference type="InterPro" id="IPR036259">
    <property type="entry name" value="MFS_trans_sf"/>
</dbReference>
<gene>
    <name evidence="9" type="ORF">UFOPK3720_00553</name>
</gene>
<evidence type="ECO:0000313" key="9">
    <source>
        <dbReference type="EMBL" id="CAB4927495.1"/>
    </source>
</evidence>
<dbReference type="PRINTS" id="PR01036">
    <property type="entry name" value="TCRTETB"/>
</dbReference>
<dbReference type="AlphaFoldDB" id="A0A6J7I9B3"/>